<dbReference type="Proteomes" id="UP000221538">
    <property type="component" value="Unassembled WGS sequence"/>
</dbReference>
<name>A0A292ZB82_SPHSA</name>
<organism evidence="1 2">
    <name type="scientific">Sphingobium fuliginis (strain ATCC 27551)</name>
    <dbReference type="NCBI Taxonomy" id="336203"/>
    <lineage>
        <taxon>Bacteria</taxon>
        <taxon>Pseudomonadati</taxon>
        <taxon>Pseudomonadota</taxon>
        <taxon>Alphaproteobacteria</taxon>
        <taxon>Sphingomonadales</taxon>
        <taxon>Sphingomonadaceae</taxon>
        <taxon>Sphingobium</taxon>
    </lineage>
</organism>
<evidence type="ECO:0000313" key="2">
    <source>
        <dbReference type="Proteomes" id="UP000221538"/>
    </source>
</evidence>
<protein>
    <submittedName>
        <fullName evidence="1">Uncharacterized protein</fullName>
    </submittedName>
</protein>
<proteinExistence type="predicted"/>
<reference evidence="1 2" key="1">
    <citation type="journal article" date="2013" name="Biodegradation">
        <title>Occurrence of 4-tert-butylphenol (4-t-BP) biodegradation in an aquatic sample caused by the presence of Spirodela polyrrhiza and isolation of a 4-t-BP-utilizing bacterium.</title>
        <authorList>
            <person name="Ogata Y."/>
            <person name="Toyama T."/>
            <person name="Yu N."/>
            <person name="Wang X."/>
            <person name="Sei K."/>
            <person name="Ike M."/>
        </authorList>
    </citation>
    <scope>NUCLEOTIDE SEQUENCE [LARGE SCALE GENOMIC DNA]</scope>
    <source>
        <strain evidence="1 2">OMI</strain>
    </source>
</reference>
<gene>
    <name evidence="1" type="ORF">SFOMI_0626</name>
</gene>
<comment type="caution">
    <text evidence="1">The sequence shown here is derived from an EMBL/GenBank/DDBJ whole genome shotgun (WGS) entry which is preliminary data.</text>
</comment>
<sequence length="52" mass="5928">MKLNTEKLLDRILIAKPNATPDDVRRLAPALAHLPDTELAARIAKARRRKER</sequence>
<dbReference type="AlphaFoldDB" id="A0A292ZB82"/>
<accession>A0A292ZB82</accession>
<dbReference type="EMBL" id="BEWI01000030">
    <property type="protein sequence ID" value="GAY20104.1"/>
    <property type="molecule type" value="Genomic_DNA"/>
</dbReference>
<dbReference type="RefSeq" id="WP_158230004.1">
    <property type="nucleotide sequence ID" value="NZ_BEWI01000030.1"/>
</dbReference>
<reference evidence="1 2" key="2">
    <citation type="journal article" date="2013" name="Environ. Sci. Technol.">
        <title>The 4-tert-butylphenol-utilizing bacterium Sphingobium fuliginis OMI can degrade bisphenols via phenolic ring hydroxylation and meta-cleavage pathway.</title>
        <authorList>
            <person name="Ogata Y."/>
            <person name="Goda S."/>
            <person name="Toyama T."/>
            <person name="Sei K."/>
            <person name="Ike M."/>
        </authorList>
    </citation>
    <scope>NUCLEOTIDE SEQUENCE [LARGE SCALE GENOMIC DNA]</scope>
    <source>
        <strain evidence="1 2">OMI</strain>
    </source>
</reference>
<evidence type="ECO:0000313" key="1">
    <source>
        <dbReference type="EMBL" id="GAY20104.1"/>
    </source>
</evidence>